<dbReference type="GO" id="GO:0003676">
    <property type="term" value="F:nucleic acid binding"/>
    <property type="evidence" value="ECO:0007669"/>
    <property type="project" value="InterPro"/>
</dbReference>
<dbReference type="PANTHER" id="PTHR47331">
    <property type="entry name" value="PHD-TYPE DOMAIN-CONTAINING PROTEIN"/>
    <property type="match status" value="1"/>
</dbReference>
<feature type="domain" description="DUF5641" evidence="1">
    <location>
        <begin position="171"/>
        <end position="263"/>
    </location>
</feature>
<accession>A0A4C1W480</accession>
<dbReference type="PANTHER" id="PTHR47331:SF1">
    <property type="entry name" value="GAG-LIKE PROTEIN"/>
    <property type="match status" value="1"/>
</dbReference>
<comment type="caution">
    <text evidence="2">The sequence shown here is derived from an EMBL/GenBank/DDBJ whole genome shotgun (WGS) entry which is preliminary data.</text>
</comment>
<reference evidence="2 3" key="1">
    <citation type="journal article" date="2019" name="Commun. Biol.">
        <title>The bagworm genome reveals a unique fibroin gene that provides high tensile strength.</title>
        <authorList>
            <person name="Kono N."/>
            <person name="Nakamura H."/>
            <person name="Ohtoshi R."/>
            <person name="Tomita M."/>
            <person name="Numata K."/>
            <person name="Arakawa K."/>
        </authorList>
    </citation>
    <scope>NUCLEOTIDE SEQUENCE [LARGE SCALE GENOMIC DNA]</scope>
</reference>
<evidence type="ECO:0000313" key="2">
    <source>
        <dbReference type="EMBL" id="GBP45861.1"/>
    </source>
</evidence>
<protein>
    <recommendedName>
        <fullName evidence="1">DUF5641 domain-containing protein</fullName>
    </recommendedName>
</protein>
<name>A0A4C1W480_EUMVA</name>
<dbReference type="SUPFAM" id="SSF53098">
    <property type="entry name" value="Ribonuclease H-like"/>
    <property type="match status" value="1"/>
</dbReference>
<gene>
    <name evidence="2" type="ORF">EVAR_31766_1</name>
</gene>
<dbReference type="Gene3D" id="3.30.420.10">
    <property type="entry name" value="Ribonuclease H-like superfamily/Ribonuclease H"/>
    <property type="match status" value="2"/>
</dbReference>
<dbReference type="Proteomes" id="UP000299102">
    <property type="component" value="Unassembled WGS sequence"/>
</dbReference>
<dbReference type="InterPro" id="IPR036397">
    <property type="entry name" value="RNaseH_sf"/>
</dbReference>
<evidence type="ECO:0000259" key="1">
    <source>
        <dbReference type="Pfam" id="PF18701"/>
    </source>
</evidence>
<dbReference type="EMBL" id="BGZK01000473">
    <property type="protein sequence ID" value="GBP45861.1"/>
    <property type="molecule type" value="Genomic_DNA"/>
</dbReference>
<dbReference type="STRING" id="151549.A0A4C1W480"/>
<dbReference type="InterPro" id="IPR012337">
    <property type="entry name" value="RNaseH-like_sf"/>
</dbReference>
<dbReference type="Pfam" id="PF18701">
    <property type="entry name" value="DUF5641"/>
    <property type="match status" value="1"/>
</dbReference>
<proteinExistence type="predicted"/>
<dbReference type="AlphaFoldDB" id="A0A4C1W480"/>
<dbReference type="OrthoDB" id="8036689at2759"/>
<dbReference type="InterPro" id="IPR040676">
    <property type="entry name" value="DUF5641"/>
</dbReference>
<keyword evidence="3" id="KW-1185">Reference proteome</keyword>
<organism evidence="2 3">
    <name type="scientific">Eumeta variegata</name>
    <name type="common">Bagworm moth</name>
    <name type="synonym">Eumeta japonica</name>
    <dbReference type="NCBI Taxonomy" id="151549"/>
    <lineage>
        <taxon>Eukaryota</taxon>
        <taxon>Metazoa</taxon>
        <taxon>Ecdysozoa</taxon>
        <taxon>Arthropoda</taxon>
        <taxon>Hexapoda</taxon>
        <taxon>Insecta</taxon>
        <taxon>Pterygota</taxon>
        <taxon>Neoptera</taxon>
        <taxon>Endopterygota</taxon>
        <taxon>Lepidoptera</taxon>
        <taxon>Glossata</taxon>
        <taxon>Ditrysia</taxon>
        <taxon>Tineoidea</taxon>
        <taxon>Psychidae</taxon>
        <taxon>Oiketicinae</taxon>
        <taxon>Eumeta</taxon>
    </lineage>
</organism>
<sequence length="267" mass="30443">MGHLPAERTNLEFPFFDTGVDYVGPIMIADRKGRGCKLTKTYISVFVCLATRAVHLELVSDLTKEAFISALNRFMARRAYTPHFGGLWESAVKSIKYHLRRVLGLTHLTYDEMCTCLTQIEAILNSRPLTPLSIDTSDLTPLTPAHFLIGRSLTFVPYPQITEANVTNLRRFKRIEYIKQHFWKRFSKEYISCLQQKSKWCMQRGELTNGTMVLIKDSHAPPLMWLLGRIVRIIPGTDGIARVADIQTKKGVIRRAFKTICPLPISS</sequence>
<evidence type="ECO:0000313" key="3">
    <source>
        <dbReference type="Proteomes" id="UP000299102"/>
    </source>
</evidence>